<dbReference type="SUPFAM" id="SSF52540">
    <property type="entry name" value="P-loop containing nucleoside triphosphate hydrolases"/>
    <property type="match status" value="1"/>
</dbReference>
<accession>A0A0C3JBC6</accession>
<proteinExistence type="predicted"/>
<dbReference type="SMART" id="SM00320">
    <property type="entry name" value="WD40"/>
    <property type="match status" value="14"/>
</dbReference>
<dbReference type="PROSITE" id="PS50082">
    <property type="entry name" value="WD_REPEATS_2"/>
    <property type="match status" value="13"/>
</dbReference>
<feature type="repeat" description="WD" evidence="3">
    <location>
        <begin position="789"/>
        <end position="830"/>
    </location>
</feature>
<dbReference type="Pfam" id="PF00400">
    <property type="entry name" value="WD40"/>
    <property type="match status" value="13"/>
</dbReference>
<dbReference type="InterPro" id="IPR027417">
    <property type="entry name" value="P-loop_NTPase"/>
</dbReference>
<dbReference type="PROSITE" id="PS50294">
    <property type="entry name" value="WD_REPEATS_REGION"/>
    <property type="match status" value="12"/>
</dbReference>
<dbReference type="PANTHER" id="PTHR19848:SF8">
    <property type="entry name" value="F-BOX AND WD REPEAT DOMAIN CONTAINING 7"/>
    <property type="match status" value="1"/>
</dbReference>
<dbReference type="CDD" id="cd00200">
    <property type="entry name" value="WD40"/>
    <property type="match status" value="2"/>
</dbReference>
<dbReference type="PANTHER" id="PTHR19848">
    <property type="entry name" value="WD40 REPEAT PROTEIN"/>
    <property type="match status" value="1"/>
</dbReference>
<dbReference type="HOGENOM" id="CLU_000288_6_3_1"/>
<evidence type="ECO:0000256" key="1">
    <source>
        <dbReference type="ARBA" id="ARBA00022574"/>
    </source>
</evidence>
<dbReference type="SUPFAM" id="SSF50978">
    <property type="entry name" value="WD40 repeat-like"/>
    <property type="match status" value="2"/>
</dbReference>
<feature type="repeat" description="WD" evidence="3">
    <location>
        <begin position="1057"/>
        <end position="1089"/>
    </location>
</feature>
<feature type="repeat" description="WD" evidence="3">
    <location>
        <begin position="1177"/>
        <end position="1218"/>
    </location>
</feature>
<dbReference type="OrthoDB" id="3267051at2759"/>
<dbReference type="InterPro" id="IPR015943">
    <property type="entry name" value="WD40/YVTN_repeat-like_dom_sf"/>
</dbReference>
<dbReference type="EMBL" id="KN831963">
    <property type="protein sequence ID" value="KIO06363.1"/>
    <property type="molecule type" value="Genomic_DNA"/>
</dbReference>
<gene>
    <name evidence="5" type="ORF">M404DRAFT_479931</name>
</gene>
<feature type="repeat" description="WD" evidence="3">
    <location>
        <begin position="619"/>
        <end position="660"/>
    </location>
</feature>
<dbReference type="InterPro" id="IPR007111">
    <property type="entry name" value="NACHT_NTPase"/>
</dbReference>
<sequence>MQQFRDYAIRDIHTGIQQMLEHSNRVHGQLTRVEDVLHLEGIAYAAGAGLNTTKKCLNGTRVEVLAEIVDWIEAPEPGISRVFWLFGQAGVGKSAIAHTIALRYKELGRLGSCFCFARDRQAERRHDKLFTTIARDMADRDIRLKPLLADAIATDNSLGNTLDVTQQWQKLVLEPVSRLPSALVGNVVIVIDALDESGSEATREHILGILTSTQMAELPSNFRILITSRPLPDIHNALHHAKHVKLWSMDTASTTVAERDICLFITDKLRNLNDTFPDNDLTLLAKKSDGLFEWARLACEFIKSHKGGVTAKERFDDLLSHTPEESGTLLDDMYNVILRDIIDKSTKARQRFRSVMRQILWTLESLPVASLNAMRCRFAQVTDHYDVQIILRPMASLLSGITDSSIPVRPLHSSFYDYLTDLDRSQDFFVDLSQGHLDLSLASLRVMRESLRFNICQLDSSYLRNIEISGLDQRIRYYVSPHLSYSCRHWTSHVPASAFDSRLAAEIGELFNDVRVLFWIEILGLLNGLSATPGALLRVAKWLVTNEECHTFAVVIDALKFIRMFGGVISESTPHLYLSALPFSPTSSLLPTRFSSMFPRIARVASGGPVHWPKVQVSMRGHTSLVLSVAFFPDGTRILSGSYDKTIRIWDAETGLQLGRTLEGHRSPVSSVAVSLDGKRIASGSYDNTVRVWETQKGLEVAEHCGHTGPILSVAFSPDGGRIVSGSEDGTIRVWDPEGGLQLCWSLWDRPSINAVAFSPDGELIASGSSDAALRVWDAKTSSQVGKTCQGHIGPILSVAFSPDGRQAVSASSDCTLRMWNLETSSQVGRLSGHSNQVSSVSWSSDGRRIVSGSSDYTVRTWDAETGKPVDRPMTGHTGLVNSVAFSPDGKRIVSGSSDHTLHVWDTEISHVGDHPDGFTELIYSVCFSSDGSRVLAGIQAHGKDVIRIWDAGTGLQAGDDLRGHRFRITAIKCSPDGTRIASASIDCTIRLWDAKTGLPIGRPLRGHKNVIYSIQFSSDGQQIVSCSDDSTIRIWDSATGLQIGDPLASGSVLPFAIATSPNDKLIASGSDDYAIHLWDFETRSEVCKPLEGHTHWVSSVAFSPDGKYIASGSYDHTIRIWDVDTTAQHGDPLYGHSNTVYIVVFSPDGTLLASASGDTTIRLWDTTTWLPVGFPFKGHPGRVMSVTFSNDGRRLLSSSTDNTIRVWDVEPFTASQSADCATVQTSHSFHAPATYPICFSSLPEHALCNSDRFFDGATIERDWRELVQLERDGWIVGPKGRLLLWVPVTCRASLRSLRSLVIPRSGTELDLSDMAHGDMWRHCFQHSSR</sequence>
<feature type="repeat" description="WD" evidence="3">
    <location>
        <begin position="962"/>
        <end position="1003"/>
    </location>
</feature>
<reference evidence="6" key="2">
    <citation type="submission" date="2015-01" db="EMBL/GenBank/DDBJ databases">
        <title>Evolutionary Origins and Diversification of the Mycorrhizal Mutualists.</title>
        <authorList>
            <consortium name="DOE Joint Genome Institute"/>
            <consortium name="Mycorrhizal Genomics Consortium"/>
            <person name="Kohler A."/>
            <person name="Kuo A."/>
            <person name="Nagy L.G."/>
            <person name="Floudas D."/>
            <person name="Copeland A."/>
            <person name="Barry K.W."/>
            <person name="Cichocki N."/>
            <person name="Veneault-Fourrey C."/>
            <person name="LaButti K."/>
            <person name="Lindquist E.A."/>
            <person name="Lipzen A."/>
            <person name="Lundell T."/>
            <person name="Morin E."/>
            <person name="Murat C."/>
            <person name="Riley R."/>
            <person name="Ohm R."/>
            <person name="Sun H."/>
            <person name="Tunlid A."/>
            <person name="Henrissat B."/>
            <person name="Grigoriev I.V."/>
            <person name="Hibbett D.S."/>
            <person name="Martin F."/>
        </authorList>
    </citation>
    <scope>NUCLEOTIDE SEQUENCE [LARGE SCALE GENOMIC DNA]</scope>
    <source>
        <strain evidence="6">Marx 270</strain>
    </source>
</reference>
<dbReference type="InterPro" id="IPR056884">
    <property type="entry name" value="NPHP3-like_N"/>
</dbReference>
<evidence type="ECO:0000259" key="4">
    <source>
        <dbReference type="PROSITE" id="PS50837"/>
    </source>
</evidence>
<dbReference type="PRINTS" id="PR00320">
    <property type="entry name" value="GPROTEINBRPT"/>
</dbReference>
<evidence type="ECO:0000313" key="6">
    <source>
        <dbReference type="Proteomes" id="UP000054217"/>
    </source>
</evidence>
<reference evidence="5 6" key="1">
    <citation type="submission" date="2014-04" db="EMBL/GenBank/DDBJ databases">
        <authorList>
            <consortium name="DOE Joint Genome Institute"/>
            <person name="Kuo A."/>
            <person name="Kohler A."/>
            <person name="Costa M.D."/>
            <person name="Nagy L.G."/>
            <person name="Floudas D."/>
            <person name="Copeland A."/>
            <person name="Barry K.W."/>
            <person name="Cichocki N."/>
            <person name="Veneault-Fourrey C."/>
            <person name="LaButti K."/>
            <person name="Lindquist E.A."/>
            <person name="Lipzen A."/>
            <person name="Lundell T."/>
            <person name="Morin E."/>
            <person name="Murat C."/>
            <person name="Sun H."/>
            <person name="Tunlid A."/>
            <person name="Henrissat B."/>
            <person name="Grigoriev I.V."/>
            <person name="Hibbett D.S."/>
            <person name="Martin F."/>
            <person name="Nordberg H.P."/>
            <person name="Cantor M.N."/>
            <person name="Hua S.X."/>
        </authorList>
    </citation>
    <scope>NUCLEOTIDE SEQUENCE [LARGE SCALE GENOMIC DNA]</scope>
    <source>
        <strain evidence="5 6">Marx 270</strain>
    </source>
</reference>
<dbReference type="InterPro" id="IPR001680">
    <property type="entry name" value="WD40_rpt"/>
</dbReference>
<feature type="repeat" description="WD" evidence="3">
    <location>
        <begin position="704"/>
        <end position="736"/>
    </location>
</feature>
<feature type="repeat" description="WD" evidence="3">
    <location>
        <begin position="753"/>
        <end position="787"/>
    </location>
</feature>
<dbReference type="InParanoid" id="A0A0C3JBC6"/>
<dbReference type="Gene3D" id="3.40.50.300">
    <property type="entry name" value="P-loop containing nucleotide triphosphate hydrolases"/>
    <property type="match status" value="1"/>
</dbReference>
<dbReference type="PROSITE" id="PS50837">
    <property type="entry name" value="NACHT"/>
    <property type="match status" value="1"/>
</dbReference>
<feature type="repeat" description="WD" evidence="3">
    <location>
        <begin position="831"/>
        <end position="872"/>
    </location>
</feature>
<dbReference type="PROSITE" id="PS00678">
    <property type="entry name" value="WD_REPEATS_1"/>
    <property type="match status" value="11"/>
</dbReference>
<keyword evidence="1 3" id="KW-0853">WD repeat</keyword>
<feature type="domain" description="NACHT" evidence="4">
    <location>
        <begin position="81"/>
        <end position="230"/>
    </location>
</feature>
<feature type="repeat" description="WD" evidence="3">
    <location>
        <begin position="1134"/>
        <end position="1169"/>
    </location>
</feature>
<feature type="repeat" description="WD" evidence="3">
    <location>
        <begin position="1091"/>
        <end position="1126"/>
    </location>
</feature>
<dbReference type="InterPro" id="IPR036322">
    <property type="entry name" value="WD40_repeat_dom_sf"/>
</dbReference>
<feature type="repeat" description="WD" evidence="3">
    <location>
        <begin position="1005"/>
        <end position="1037"/>
    </location>
</feature>
<dbReference type="STRING" id="870435.A0A0C3JBC6"/>
<feature type="repeat" description="WD" evidence="3">
    <location>
        <begin position="662"/>
        <end position="703"/>
    </location>
</feature>
<protein>
    <recommendedName>
        <fullName evidence="4">NACHT domain-containing protein</fullName>
    </recommendedName>
</protein>
<dbReference type="Pfam" id="PF24883">
    <property type="entry name" value="NPHP3_N"/>
    <property type="match status" value="1"/>
</dbReference>
<evidence type="ECO:0000256" key="3">
    <source>
        <dbReference type="PROSITE-ProRule" id="PRU00221"/>
    </source>
</evidence>
<dbReference type="InterPro" id="IPR019775">
    <property type="entry name" value="WD40_repeat_CS"/>
</dbReference>
<keyword evidence="2" id="KW-0677">Repeat</keyword>
<dbReference type="InterPro" id="IPR020472">
    <property type="entry name" value="WD40_PAC1"/>
</dbReference>
<keyword evidence="6" id="KW-1185">Reference proteome</keyword>
<feature type="repeat" description="WD" evidence="3">
    <location>
        <begin position="874"/>
        <end position="908"/>
    </location>
</feature>
<evidence type="ECO:0000256" key="2">
    <source>
        <dbReference type="ARBA" id="ARBA00022737"/>
    </source>
</evidence>
<dbReference type="Proteomes" id="UP000054217">
    <property type="component" value="Unassembled WGS sequence"/>
</dbReference>
<evidence type="ECO:0000313" key="5">
    <source>
        <dbReference type="EMBL" id="KIO06363.1"/>
    </source>
</evidence>
<dbReference type="Gene3D" id="2.130.10.10">
    <property type="entry name" value="YVTN repeat-like/Quinoprotein amine dehydrogenase"/>
    <property type="match status" value="6"/>
</dbReference>
<organism evidence="5 6">
    <name type="scientific">Pisolithus tinctorius Marx 270</name>
    <dbReference type="NCBI Taxonomy" id="870435"/>
    <lineage>
        <taxon>Eukaryota</taxon>
        <taxon>Fungi</taxon>
        <taxon>Dikarya</taxon>
        <taxon>Basidiomycota</taxon>
        <taxon>Agaricomycotina</taxon>
        <taxon>Agaricomycetes</taxon>
        <taxon>Agaricomycetidae</taxon>
        <taxon>Boletales</taxon>
        <taxon>Sclerodermatineae</taxon>
        <taxon>Pisolithaceae</taxon>
        <taxon>Pisolithus</taxon>
    </lineage>
</organism>
<name>A0A0C3JBC6_PISTI</name>